<feature type="chain" id="PRO_5021221502" evidence="2">
    <location>
        <begin position="25"/>
        <end position="148"/>
    </location>
</feature>
<feature type="signal peptide" evidence="2">
    <location>
        <begin position="1"/>
        <end position="24"/>
    </location>
</feature>
<evidence type="ECO:0000313" key="4">
    <source>
        <dbReference type="Proteomes" id="UP000298050"/>
    </source>
</evidence>
<accession>A0A4Z0M107</accession>
<dbReference type="Proteomes" id="UP000298050">
    <property type="component" value="Unassembled WGS sequence"/>
</dbReference>
<feature type="region of interest" description="Disordered" evidence="1">
    <location>
        <begin position="126"/>
        <end position="148"/>
    </location>
</feature>
<gene>
    <name evidence="3" type="ORF">E4634_12550</name>
</gene>
<evidence type="ECO:0000256" key="2">
    <source>
        <dbReference type="SAM" id="SignalP"/>
    </source>
</evidence>
<dbReference type="AlphaFoldDB" id="A0A4Z0M107"/>
<dbReference type="EMBL" id="SRLE01000008">
    <property type="protein sequence ID" value="TGD73104.1"/>
    <property type="molecule type" value="Genomic_DNA"/>
</dbReference>
<evidence type="ECO:0000313" key="3">
    <source>
        <dbReference type="EMBL" id="TGD73104.1"/>
    </source>
</evidence>
<evidence type="ECO:0000256" key="1">
    <source>
        <dbReference type="SAM" id="MobiDB-lite"/>
    </source>
</evidence>
<organism evidence="3 4">
    <name type="scientific">Mangrovimicrobium sediminis</name>
    <dbReference type="NCBI Taxonomy" id="2562682"/>
    <lineage>
        <taxon>Bacteria</taxon>
        <taxon>Pseudomonadati</taxon>
        <taxon>Pseudomonadota</taxon>
        <taxon>Gammaproteobacteria</taxon>
        <taxon>Cellvibrionales</taxon>
        <taxon>Halieaceae</taxon>
        <taxon>Mangrovimicrobium</taxon>
    </lineage>
</organism>
<protein>
    <submittedName>
        <fullName evidence="3">Uncharacterized protein</fullName>
    </submittedName>
</protein>
<proteinExistence type="predicted"/>
<reference evidence="3 4" key="1">
    <citation type="submission" date="2019-04" db="EMBL/GenBank/DDBJ databases">
        <title>Taxonomy of novel Haliea sp. from mangrove soil of West Coast of India.</title>
        <authorList>
            <person name="Verma A."/>
            <person name="Kumar P."/>
            <person name="Krishnamurthi S."/>
        </authorList>
    </citation>
    <scope>NUCLEOTIDE SEQUENCE [LARGE SCALE GENOMIC DNA]</scope>
    <source>
        <strain evidence="3 4">SAOS-164</strain>
    </source>
</reference>
<sequence>MREHLKRLRPVAAGLALLPLAAFAALTPEQVAEVVAEAQAAGNPPESILETLQQQGMSLEEAVTQAVSVAGGGELKARLARAGICSSGDIAQAEAIGNALYQGADSALSDSVSQAVADYVSTSCNTARGIPRSSPGEGAVDPIPGSPA</sequence>
<comment type="caution">
    <text evidence="3">The sequence shown here is derived from an EMBL/GenBank/DDBJ whole genome shotgun (WGS) entry which is preliminary data.</text>
</comment>
<dbReference type="RefSeq" id="WP_135444384.1">
    <property type="nucleotide sequence ID" value="NZ_SRLE01000008.1"/>
</dbReference>
<keyword evidence="4" id="KW-1185">Reference proteome</keyword>
<name>A0A4Z0M107_9GAMM</name>
<keyword evidence="2" id="KW-0732">Signal</keyword>